<dbReference type="InterPro" id="IPR050051">
    <property type="entry name" value="EccE_dom"/>
</dbReference>
<proteinExistence type="inferred from homology"/>
<name>A0ABW8ATY5_9ACTN</name>
<keyword evidence="3" id="KW-1003">Cell membrane</keyword>
<comment type="similarity">
    <text evidence="2">Belongs to the EccE family.</text>
</comment>
<feature type="region of interest" description="Disordered" evidence="7">
    <location>
        <begin position="363"/>
        <end position="389"/>
    </location>
</feature>
<evidence type="ECO:0000256" key="6">
    <source>
        <dbReference type="ARBA" id="ARBA00023136"/>
    </source>
</evidence>
<protein>
    <submittedName>
        <fullName evidence="10">Type VII secretion protein EccE</fullName>
    </submittedName>
</protein>
<gene>
    <name evidence="10" type="primary">eccE</name>
    <name evidence="10" type="ORF">ACIB24_22525</name>
</gene>
<feature type="transmembrane region" description="Helical" evidence="8">
    <location>
        <begin position="55"/>
        <end position="74"/>
    </location>
</feature>
<evidence type="ECO:0000256" key="1">
    <source>
        <dbReference type="ARBA" id="ARBA00004236"/>
    </source>
</evidence>
<dbReference type="Pfam" id="PF11203">
    <property type="entry name" value="EccE"/>
    <property type="match status" value="1"/>
</dbReference>
<feature type="region of interest" description="Disordered" evidence="7">
    <location>
        <begin position="1"/>
        <end position="36"/>
    </location>
</feature>
<evidence type="ECO:0000256" key="5">
    <source>
        <dbReference type="ARBA" id="ARBA00022989"/>
    </source>
</evidence>
<accession>A0ABW8ATY5</accession>
<reference evidence="10 11" key="1">
    <citation type="submission" date="2024-10" db="EMBL/GenBank/DDBJ databases">
        <title>The Natural Products Discovery Center: Release of the First 8490 Sequenced Strains for Exploring Actinobacteria Biosynthetic Diversity.</title>
        <authorList>
            <person name="Kalkreuter E."/>
            <person name="Kautsar S.A."/>
            <person name="Yang D."/>
            <person name="Bader C.D."/>
            <person name="Teijaro C.N."/>
            <person name="Fluegel L."/>
            <person name="Davis C.M."/>
            <person name="Simpson J.R."/>
            <person name="Lauterbach L."/>
            <person name="Steele A.D."/>
            <person name="Gui C."/>
            <person name="Meng S."/>
            <person name="Li G."/>
            <person name="Viehrig K."/>
            <person name="Ye F."/>
            <person name="Su P."/>
            <person name="Kiefer A.F."/>
            <person name="Nichols A."/>
            <person name="Cepeda A.J."/>
            <person name="Yan W."/>
            <person name="Fan B."/>
            <person name="Jiang Y."/>
            <person name="Adhikari A."/>
            <person name="Zheng C.-J."/>
            <person name="Schuster L."/>
            <person name="Cowan T.M."/>
            <person name="Smanski M.J."/>
            <person name="Chevrette M.G."/>
            <person name="De Carvalho L.P.S."/>
            <person name="Shen B."/>
        </authorList>
    </citation>
    <scope>NUCLEOTIDE SEQUENCE [LARGE SCALE GENOMIC DNA]</scope>
    <source>
        <strain evidence="10 11">NPDC049639</strain>
    </source>
</reference>
<evidence type="ECO:0000256" key="4">
    <source>
        <dbReference type="ARBA" id="ARBA00022692"/>
    </source>
</evidence>
<evidence type="ECO:0000256" key="8">
    <source>
        <dbReference type="SAM" id="Phobius"/>
    </source>
</evidence>
<keyword evidence="4 8" id="KW-0812">Transmembrane</keyword>
<keyword evidence="5 8" id="KW-1133">Transmembrane helix</keyword>
<dbReference type="NCBIfam" id="TIGR03923">
    <property type="entry name" value="T7SS_EccE"/>
    <property type="match status" value="1"/>
</dbReference>
<comment type="caution">
    <text evidence="10">The sequence shown here is derived from an EMBL/GenBank/DDBJ whole genome shotgun (WGS) entry which is preliminary data.</text>
</comment>
<evidence type="ECO:0000256" key="2">
    <source>
        <dbReference type="ARBA" id="ARBA00007759"/>
    </source>
</evidence>
<dbReference type="RefSeq" id="WP_398284457.1">
    <property type="nucleotide sequence ID" value="NZ_JBITLV010000010.1"/>
</dbReference>
<keyword evidence="11" id="KW-1185">Reference proteome</keyword>
<dbReference type="InterPro" id="IPR021368">
    <property type="entry name" value="T7SS_EccE"/>
</dbReference>
<evidence type="ECO:0000313" key="11">
    <source>
        <dbReference type="Proteomes" id="UP001612915"/>
    </source>
</evidence>
<feature type="domain" description="Type VII secretion system protein EccE" evidence="9">
    <location>
        <begin position="229"/>
        <end position="329"/>
    </location>
</feature>
<comment type="subcellular location">
    <subcellularLocation>
        <location evidence="1">Cell membrane</location>
    </subcellularLocation>
</comment>
<organism evidence="10 11">
    <name type="scientific">Spongisporangium articulatum</name>
    <dbReference type="NCBI Taxonomy" id="3362603"/>
    <lineage>
        <taxon>Bacteria</taxon>
        <taxon>Bacillati</taxon>
        <taxon>Actinomycetota</taxon>
        <taxon>Actinomycetes</taxon>
        <taxon>Kineosporiales</taxon>
        <taxon>Kineosporiaceae</taxon>
        <taxon>Spongisporangium</taxon>
    </lineage>
</organism>
<evidence type="ECO:0000256" key="3">
    <source>
        <dbReference type="ARBA" id="ARBA00022475"/>
    </source>
</evidence>
<feature type="compositionally biased region" description="Gly residues" evidence="7">
    <location>
        <begin position="370"/>
        <end position="382"/>
    </location>
</feature>
<feature type="transmembrane region" description="Helical" evidence="8">
    <location>
        <begin position="80"/>
        <end position="102"/>
    </location>
</feature>
<dbReference type="Proteomes" id="UP001612915">
    <property type="component" value="Unassembled WGS sequence"/>
</dbReference>
<evidence type="ECO:0000313" key="10">
    <source>
        <dbReference type="EMBL" id="MFI7589856.1"/>
    </source>
</evidence>
<evidence type="ECO:0000256" key="7">
    <source>
        <dbReference type="SAM" id="MobiDB-lite"/>
    </source>
</evidence>
<keyword evidence="6 8" id="KW-0472">Membrane</keyword>
<evidence type="ECO:0000259" key="9">
    <source>
        <dbReference type="Pfam" id="PF11203"/>
    </source>
</evidence>
<sequence>MGEQPVQTPRIHPTDPDTRSLPVIPAPPAPASGDVPAAEVPVPATVTWGTERPRLLWRVVVLELAVAAVVVAGARGDWTAVLAVPLALLTVLLLVPAVGAWARTRVRYALARAPQPGAHDGVPELAGLQEVLPRLSISSIGLRGGSLLGVCADGAGWAAVLAVHDGAGLVHHGTPARLPVEVLARLLRVDDIRLAAVQVVTQASDNPLGLPTDAGAVASYRMMNPGRVPGARQTWIVLRIDATTGASAINARGGGRTGAERALKRCVARASELLAAAEVTVVPLGAEAAASAIAHLSGLTGAAPEGMRRSAEHWRNWEADGREHVSWRVRSWPVDDVPVARLVDAVAAVPAFSTATSITLEPVRSTGADGSPGPGGPAGLVGPGAPPASLGSPVPVAPAVKVQALVRLTGLPGEPLDQEGPNAPAARLTERLAAEGFGLTRLDGRHRPALLAGLPLARVPVGRTTPLGRAQVVPTAQLTALDVPVRSGGLTVGTDTAGEPVLVRLFRPTPVRIYLMTSGYVAKLLAYRSAVAGASVEVVSPRESHWSRLVEVLDGRARPVPRGAVAQFGSGLTAPLLRIDDAGLATTIDRSELGAWQTRLVLQDRVTRENVGTLRAFDLVMVQRLRPEMLALLAPVLGIPAEVVDVLPMIPDDVVALLGPGTARLVNLSPTWSETNLFGQPVRLDG</sequence>
<dbReference type="EMBL" id="JBITLV010000010">
    <property type="protein sequence ID" value="MFI7589856.1"/>
    <property type="molecule type" value="Genomic_DNA"/>
</dbReference>